<keyword evidence="6" id="KW-1185">Reference proteome</keyword>
<name>A0AAD5TRW6_9FUNG</name>
<gene>
    <name evidence="5" type="ORF">HDU87_000020</name>
</gene>
<feature type="transmembrane region" description="Helical" evidence="2">
    <location>
        <begin position="345"/>
        <end position="368"/>
    </location>
</feature>
<proteinExistence type="predicted"/>
<feature type="transmembrane region" description="Helical" evidence="2">
    <location>
        <begin position="1003"/>
        <end position="1027"/>
    </location>
</feature>
<feature type="transmembrane region" description="Helical" evidence="2">
    <location>
        <begin position="976"/>
        <end position="997"/>
    </location>
</feature>
<dbReference type="GO" id="GO:0016747">
    <property type="term" value="F:acyltransferase activity, transferring groups other than amino-acyl groups"/>
    <property type="evidence" value="ECO:0007669"/>
    <property type="project" value="InterPro"/>
</dbReference>
<dbReference type="InterPro" id="IPR027389">
    <property type="entry name" value="B_mannosylTrfase_Bre-3/Egh"/>
</dbReference>
<feature type="transmembrane region" description="Helical" evidence="2">
    <location>
        <begin position="322"/>
        <end position="338"/>
    </location>
</feature>
<evidence type="ECO:0000313" key="5">
    <source>
        <dbReference type="EMBL" id="KAJ3185401.1"/>
    </source>
</evidence>
<comment type="caution">
    <text evidence="5">The sequence shown here is derived from an EMBL/GenBank/DDBJ whole genome shotgun (WGS) entry which is preliminary data.</text>
</comment>
<dbReference type="InterPro" id="IPR029044">
    <property type="entry name" value="Nucleotide-diphossugar_trans"/>
</dbReference>
<dbReference type="PANTHER" id="PTHR16779">
    <property type="entry name" value="BETA-1,4-MANNOSYLTRANSFERASE EGH"/>
    <property type="match status" value="1"/>
</dbReference>
<feature type="transmembrane region" description="Helical" evidence="2">
    <location>
        <begin position="514"/>
        <end position="534"/>
    </location>
</feature>
<reference evidence="5" key="1">
    <citation type="submission" date="2020-05" db="EMBL/GenBank/DDBJ databases">
        <title>Phylogenomic resolution of chytrid fungi.</title>
        <authorList>
            <person name="Stajich J.E."/>
            <person name="Amses K."/>
            <person name="Simmons R."/>
            <person name="Seto K."/>
            <person name="Myers J."/>
            <person name="Bonds A."/>
            <person name="Quandt C.A."/>
            <person name="Barry K."/>
            <person name="Liu P."/>
            <person name="Grigoriev I."/>
            <person name="Longcore J.E."/>
            <person name="James T.Y."/>
        </authorList>
    </citation>
    <scope>NUCLEOTIDE SEQUENCE</scope>
    <source>
        <strain evidence="5">JEL0379</strain>
    </source>
</reference>
<evidence type="ECO:0000259" key="4">
    <source>
        <dbReference type="Pfam" id="PF13632"/>
    </source>
</evidence>
<dbReference type="GO" id="GO:0019187">
    <property type="term" value="F:beta-1,4-mannosyltransferase activity"/>
    <property type="evidence" value="ECO:0007669"/>
    <property type="project" value="InterPro"/>
</dbReference>
<dbReference type="SUPFAM" id="SSF53448">
    <property type="entry name" value="Nucleotide-diphospho-sugar transferases"/>
    <property type="match status" value="1"/>
</dbReference>
<protein>
    <submittedName>
        <fullName evidence="5">Uncharacterized protein</fullName>
    </submittedName>
</protein>
<keyword evidence="2" id="KW-0472">Membrane</keyword>
<feature type="transmembrane region" description="Helical" evidence="2">
    <location>
        <begin position="388"/>
        <end position="410"/>
    </location>
</feature>
<feature type="domain" description="Acyltransferase 3" evidence="3">
    <location>
        <begin position="157"/>
        <end position="527"/>
    </location>
</feature>
<dbReference type="InterPro" id="IPR002656">
    <property type="entry name" value="Acyl_transf_3_dom"/>
</dbReference>
<dbReference type="PANTHER" id="PTHR16779:SF1">
    <property type="entry name" value="BETA-1,4-MANNOSYLTRANSFERASE EGH"/>
    <property type="match status" value="1"/>
</dbReference>
<dbReference type="Pfam" id="PF01757">
    <property type="entry name" value="Acyl_transf_3"/>
    <property type="match status" value="1"/>
</dbReference>
<dbReference type="AlphaFoldDB" id="A0AAD5TRW6"/>
<evidence type="ECO:0000256" key="1">
    <source>
        <dbReference type="SAM" id="MobiDB-lite"/>
    </source>
</evidence>
<evidence type="ECO:0000313" key="6">
    <source>
        <dbReference type="Proteomes" id="UP001212152"/>
    </source>
</evidence>
<sequence length="1078" mass="122695">MSDFRLFSDQQLRPQSMDELLHARHMSTTNSAYYGGGGESSVNGGESSDHESTLVDPDSDNEHTDDDLSNIVVVNSPDRHPVTVVSPGELKVLPKPSEETKVENTYPQYHTGELLDPVEAEKQQAKLAAQAAIAKDAVTPQAGGAATPRRAPVDRTTWIDGLRGVASLMIFTHHFGDNTFAESHPDTLKWGTPMSIVRNGQLAVALFFLLSGRVLTFGFLRGRNKGVVRWRSLASAIFRRTIRLALPIMVLAFMQQQICKSGATDVAIQTGKFLASTLSRPRWCEISSSGDFVSFFIRVLTSPDHTEVLAHGSSLWSMYDQFWGSVYVYILSCFIVMMSARRYFLYFFLVCCLFFASSPNMLFVLGLLLSDLAASGLTKRLLSSQPFYVVMSIQAVFLFTALTLVIAGNFADTLDSFFTNHTILQTTGVLGYPLANMWPEITRFSYWMIAFCMLTYVELSYAAQWFFSARIFVFLGNITFGTYVIQMTVIYSIMPRFVNHFESAGWSYWNNITFTYILCLLITWALGWVFYHTVDKGALNLARWMWNELFEKGTTRIADLPAKSAMGIVGMAKTYPGQFAGWTKRKGVGFVAGCKKVNWFVRNWRTPTVRDRTVMSPADLAVRPEELRSTFWTYDLSGDKEAMHTAWLLRLNGFMWPVHMIGIPGLAALWFFENPIGPWSYDVLTFGSLWRVLWCLSVPYCIITYIGFCTPRIAYSKETMDKRPVKRDTIRNLYIVIVTQGSNEEAVRRGYNRMKPLERLHESVRVVVLTDAPYVYPELDNVVCPADYKSPLGIAKHKARALDYFRHSQGLSRYDWILHMDEESTIDGESLRRCFDFIRYTDHDFGQGVIMYDAYKYWSNWFFSVADGIRVGDDLARFNFQFTTVKRPVFGVHGSFLMTSGEVENENTWDFGTLAEDFEFSQSAWKKGFTCGAIHGIVREQSPGGVRDFMKQRRRWYMGIREINGMYYLPELAIKLWTIGIFCLVATLVNIPFSFLVDGAPSPLWIVICSNFCFANFYWLYLWGLIFQELDFGTKWYMIPVHFIAAIFIQPFASVAEGIAVMWALGSENTGKFEVIKK</sequence>
<feature type="transmembrane region" description="Helical" evidence="2">
    <location>
        <begin position="471"/>
        <end position="494"/>
    </location>
</feature>
<feature type="transmembrane region" description="Helical" evidence="2">
    <location>
        <begin position="202"/>
        <end position="220"/>
    </location>
</feature>
<feature type="region of interest" description="Disordered" evidence="1">
    <location>
        <begin position="29"/>
        <end position="66"/>
    </location>
</feature>
<feature type="transmembrane region" description="Helical" evidence="2">
    <location>
        <begin position="441"/>
        <end position="459"/>
    </location>
</feature>
<feature type="transmembrane region" description="Helical" evidence="2">
    <location>
        <begin position="417"/>
        <end position="435"/>
    </location>
</feature>
<feature type="transmembrane region" description="Helical" evidence="2">
    <location>
        <begin position="1039"/>
        <end position="1065"/>
    </location>
</feature>
<organism evidence="5 6">
    <name type="scientific">Geranomyces variabilis</name>
    <dbReference type="NCBI Taxonomy" id="109894"/>
    <lineage>
        <taxon>Eukaryota</taxon>
        <taxon>Fungi</taxon>
        <taxon>Fungi incertae sedis</taxon>
        <taxon>Chytridiomycota</taxon>
        <taxon>Chytridiomycota incertae sedis</taxon>
        <taxon>Chytridiomycetes</taxon>
        <taxon>Spizellomycetales</taxon>
        <taxon>Powellomycetaceae</taxon>
        <taxon>Geranomyces</taxon>
    </lineage>
</organism>
<feature type="domain" description="Glycosyltransferase 2-like" evidence="4">
    <location>
        <begin position="816"/>
        <end position="1021"/>
    </location>
</feature>
<dbReference type="EMBL" id="JADGJQ010000001">
    <property type="protein sequence ID" value="KAJ3185401.1"/>
    <property type="molecule type" value="Genomic_DNA"/>
</dbReference>
<dbReference type="Proteomes" id="UP001212152">
    <property type="component" value="Unassembled WGS sequence"/>
</dbReference>
<evidence type="ECO:0000259" key="3">
    <source>
        <dbReference type="Pfam" id="PF01757"/>
    </source>
</evidence>
<keyword evidence="2" id="KW-0812">Transmembrane</keyword>
<evidence type="ECO:0000256" key="2">
    <source>
        <dbReference type="SAM" id="Phobius"/>
    </source>
</evidence>
<dbReference type="InterPro" id="IPR001173">
    <property type="entry name" value="Glyco_trans_2-like"/>
</dbReference>
<dbReference type="Pfam" id="PF13632">
    <property type="entry name" value="Glyco_trans_2_3"/>
    <property type="match status" value="1"/>
</dbReference>
<feature type="compositionally biased region" description="Acidic residues" evidence="1">
    <location>
        <begin position="57"/>
        <end position="66"/>
    </location>
</feature>
<feature type="transmembrane region" description="Helical" evidence="2">
    <location>
        <begin position="653"/>
        <end position="672"/>
    </location>
</feature>
<feature type="transmembrane region" description="Helical" evidence="2">
    <location>
        <begin position="692"/>
        <end position="715"/>
    </location>
</feature>
<dbReference type="GO" id="GO:0005737">
    <property type="term" value="C:cytoplasm"/>
    <property type="evidence" value="ECO:0007669"/>
    <property type="project" value="TreeGrafter"/>
</dbReference>
<feature type="transmembrane region" description="Helical" evidence="2">
    <location>
        <begin position="241"/>
        <end position="258"/>
    </location>
</feature>
<accession>A0AAD5TRW6</accession>
<keyword evidence="2" id="KW-1133">Transmembrane helix</keyword>